<dbReference type="GO" id="GO:0031072">
    <property type="term" value="F:heat shock protein binding"/>
    <property type="evidence" value="ECO:0007669"/>
    <property type="project" value="InterPro"/>
</dbReference>
<feature type="binding site" evidence="11">
    <location>
        <position position="151"/>
    </location>
    <ligand>
        <name>Zn(2+)</name>
        <dbReference type="ChEBI" id="CHEBI:29105"/>
        <label>1</label>
    </ligand>
</feature>
<dbReference type="InterPro" id="IPR001623">
    <property type="entry name" value="DnaJ_domain"/>
</dbReference>
<keyword evidence="3 11" id="KW-0479">Metal-binding</keyword>
<dbReference type="Pfam" id="PF00226">
    <property type="entry name" value="DnaJ"/>
    <property type="match status" value="1"/>
</dbReference>
<feature type="binding site" evidence="11">
    <location>
        <position position="205"/>
    </location>
    <ligand>
        <name>Zn(2+)</name>
        <dbReference type="ChEBI" id="CHEBI:29105"/>
        <label>1</label>
    </ligand>
</feature>
<dbReference type="EMBL" id="LR215039">
    <property type="protein sequence ID" value="VEU76399.1"/>
    <property type="molecule type" value="Genomic_DNA"/>
</dbReference>
<dbReference type="AlphaFoldDB" id="A0A449B748"/>
<dbReference type="OrthoDB" id="9779889at2"/>
<evidence type="ECO:0000313" key="16">
    <source>
        <dbReference type="Proteomes" id="UP000289497"/>
    </source>
</evidence>
<dbReference type="NCBIfam" id="TIGR02349">
    <property type="entry name" value="DnaJ_bact"/>
    <property type="match status" value="1"/>
</dbReference>
<dbReference type="InterPro" id="IPR008971">
    <property type="entry name" value="HSP40/DnaJ_pept-bd"/>
</dbReference>
<evidence type="ECO:0000256" key="12">
    <source>
        <dbReference type="PROSITE-ProRule" id="PRU00546"/>
    </source>
</evidence>
<comment type="subcellular location">
    <subcellularLocation>
        <location evidence="11">Cytoplasm</location>
    </subcellularLocation>
</comment>
<dbReference type="GO" id="GO:0005524">
    <property type="term" value="F:ATP binding"/>
    <property type="evidence" value="ECO:0007669"/>
    <property type="project" value="InterPro"/>
</dbReference>
<evidence type="ECO:0000256" key="9">
    <source>
        <dbReference type="ARBA" id="ARBA00061004"/>
    </source>
</evidence>
<keyword evidence="2 11" id="KW-0235">DNA replication</keyword>
<dbReference type="GO" id="GO:0051082">
    <property type="term" value="F:unfolded protein binding"/>
    <property type="evidence" value="ECO:0007669"/>
    <property type="project" value="UniProtKB-UniRule"/>
</dbReference>
<dbReference type="KEGG" id="mcou:NCTC10179_00579"/>
<protein>
    <recommendedName>
        <fullName evidence="10 11">Chaperone protein DnaJ</fullName>
    </recommendedName>
</protein>
<keyword evidence="6 11" id="KW-0862">Zinc</keyword>
<feature type="domain" description="J" evidence="13">
    <location>
        <begin position="6"/>
        <end position="70"/>
    </location>
</feature>
<evidence type="ECO:0000256" key="3">
    <source>
        <dbReference type="ARBA" id="ARBA00022723"/>
    </source>
</evidence>
<dbReference type="CDD" id="cd10747">
    <property type="entry name" value="DnaJ_C"/>
    <property type="match status" value="1"/>
</dbReference>
<evidence type="ECO:0000256" key="2">
    <source>
        <dbReference type="ARBA" id="ARBA00022705"/>
    </source>
</evidence>
<comment type="function">
    <text evidence="11">Participates actively in the response to hyperosmotic and heat shock by preventing the aggregation of stress-denatured proteins and by disaggregating proteins, also in an autonomous, DnaK-independent fashion. Unfolded proteins bind initially to DnaJ; upon interaction with the DnaJ-bound protein, DnaK hydrolyzes its bound ATP, resulting in the formation of a stable complex. GrpE releases ADP from DnaK; ATP binding to DnaK triggers the release of the substrate protein, thus completing the reaction cycle. Several rounds of ATP-dependent interactions between DnaJ, DnaK and GrpE are required for fully efficient folding. Also involved, together with DnaK and GrpE, in the DNA replication of plasmids through activation of initiation proteins.</text>
</comment>
<dbReference type="InterPro" id="IPR002939">
    <property type="entry name" value="DnaJ_C"/>
</dbReference>
<dbReference type="InterPro" id="IPR036869">
    <property type="entry name" value="J_dom_sf"/>
</dbReference>
<keyword evidence="5 11" id="KW-0863">Zinc-finger</keyword>
<feature type="binding site" evidence="11">
    <location>
        <position position="168"/>
    </location>
    <ligand>
        <name>Zn(2+)</name>
        <dbReference type="ChEBI" id="CHEBI:29105"/>
        <label>2</label>
    </ligand>
</feature>
<dbReference type="FunFam" id="2.10.230.10:FF:000002">
    <property type="entry name" value="Molecular chaperone DnaJ"/>
    <property type="match status" value="1"/>
</dbReference>
<feature type="binding site" evidence="11">
    <location>
        <position position="191"/>
    </location>
    <ligand>
        <name>Zn(2+)</name>
        <dbReference type="ChEBI" id="CHEBI:29105"/>
        <label>2</label>
    </ligand>
</feature>
<dbReference type="InterPro" id="IPR036410">
    <property type="entry name" value="HSP_DnaJ_Cys-rich_dom_sf"/>
</dbReference>
<evidence type="ECO:0000256" key="4">
    <source>
        <dbReference type="ARBA" id="ARBA00022737"/>
    </source>
</evidence>
<feature type="binding site" evidence="11">
    <location>
        <position position="165"/>
    </location>
    <ligand>
        <name>Zn(2+)</name>
        <dbReference type="ChEBI" id="CHEBI:29105"/>
        <label>2</label>
    </ligand>
</feature>
<gene>
    <name evidence="15" type="primary">MCYN0748</name>
    <name evidence="11" type="synonym">dnaJ</name>
    <name evidence="15" type="ORF">NCTC10179_00579</name>
</gene>
<comment type="subunit">
    <text evidence="11">Homodimer.</text>
</comment>
<dbReference type="GO" id="GO:0009408">
    <property type="term" value="P:response to heat"/>
    <property type="evidence" value="ECO:0007669"/>
    <property type="project" value="InterPro"/>
</dbReference>
<dbReference type="PROSITE" id="PS51188">
    <property type="entry name" value="ZF_CR"/>
    <property type="match status" value="1"/>
</dbReference>
<dbReference type="GO" id="GO:0005737">
    <property type="term" value="C:cytoplasm"/>
    <property type="evidence" value="ECO:0007669"/>
    <property type="project" value="UniProtKB-SubCell"/>
</dbReference>
<keyword evidence="4 11" id="KW-0677">Repeat</keyword>
<evidence type="ECO:0000256" key="11">
    <source>
        <dbReference type="HAMAP-Rule" id="MF_01152"/>
    </source>
</evidence>
<dbReference type="FunFam" id="1.10.287.110:FF:000031">
    <property type="entry name" value="Molecular chaperone DnaJ"/>
    <property type="match status" value="1"/>
</dbReference>
<evidence type="ECO:0000256" key="1">
    <source>
        <dbReference type="ARBA" id="ARBA00022490"/>
    </source>
</evidence>
<name>A0A449B748_9BACT</name>
<feature type="binding site" evidence="11">
    <location>
        <position position="208"/>
    </location>
    <ligand>
        <name>Zn(2+)</name>
        <dbReference type="ChEBI" id="CHEBI:29105"/>
        <label>1</label>
    </ligand>
</feature>
<evidence type="ECO:0000259" key="14">
    <source>
        <dbReference type="PROSITE" id="PS51188"/>
    </source>
</evidence>
<keyword evidence="7 11" id="KW-0346">Stress response</keyword>
<comment type="caution">
    <text evidence="11">Lacks conserved residue(s) required for the propagation of feature annotation.</text>
</comment>
<dbReference type="GO" id="GO:0006260">
    <property type="term" value="P:DNA replication"/>
    <property type="evidence" value="ECO:0007669"/>
    <property type="project" value="UniProtKB-KW"/>
</dbReference>
<dbReference type="Pfam" id="PF00684">
    <property type="entry name" value="DnaJ_CXXCXGXG"/>
    <property type="match status" value="1"/>
</dbReference>
<dbReference type="SUPFAM" id="SSF57938">
    <property type="entry name" value="DnaJ/Hsp40 cysteine-rich domain"/>
    <property type="match status" value="1"/>
</dbReference>
<dbReference type="Proteomes" id="UP000289497">
    <property type="component" value="Chromosome"/>
</dbReference>
<dbReference type="PRINTS" id="PR00625">
    <property type="entry name" value="JDOMAIN"/>
</dbReference>
<dbReference type="PROSITE" id="PS50076">
    <property type="entry name" value="DNAJ_2"/>
    <property type="match status" value="1"/>
</dbReference>
<feature type="domain" description="CR-type" evidence="14">
    <location>
        <begin position="135"/>
        <end position="217"/>
    </location>
</feature>
<comment type="domain">
    <text evidence="11">The J domain is necessary and sufficient to stimulate DnaK ATPase activity. Zinc center 1 plays an important role in the autonomous, DnaK-independent chaperone activity of DnaJ. Zinc center 2 is essential for interaction with DnaK and for DnaJ activity.</text>
</comment>
<evidence type="ECO:0000256" key="6">
    <source>
        <dbReference type="ARBA" id="ARBA00022833"/>
    </source>
</evidence>
<dbReference type="GO" id="GO:0008270">
    <property type="term" value="F:zinc ion binding"/>
    <property type="evidence" value="ECO:0007669"/>
    <property type="project" value="UniProtKB-UniRule"/>
</dbReference>
<dbReference type="RefSeq" id="WP_036434704.1">
    <property type="nucleotide sequence ID" value="NZ_LR215039.1"/>
</dbReference>
<dbReference type="SUPFAM" id="SSF49493">
    <property type="entry name" value="HSP40/DnaJ peptide-binding domain"/>
    <property type="match status" value="2"/>
</dbReference>
<dbReference type="HAMAP" id="MF_01152">
    <property type="entry name" value="DnaJ"/>
    <property type="match status" value="1"/>
</dbReference>
<evidence type="ECO:0000256" key="8">
    <source>
        <dbReference type="ARBA" id="ARBA00023186"/>
    </source>
</evidence>
<keyword evidence="8 11" id="KW-0143">Chaperone</keyword>
<dbReference type="CDD" id="cd10719">
    <property type="entry name" value="DnaJ_zf"/>
    <property type="match status" value="1"/>
</dbReference>
<evidence type="ECO:0000256" key="5">
    <source>
        <dbReference type="ARBA" id="ARBA00022771"/>
    </source>
</evidence>
<organism evidence="15 16">
    <name type="scientific">Mycoplasmopsis columboralis</name>
    <dbReference type="NCBI Taxonomy" id="171282"/>
    <lineage>
        <taxon>Bacteria</taxon>
        <taxon>Bacillati</taxon>
        <taxon>Mycoplasmatota</taxon>
        <taxon>Mycoplasmoidales</taxon>
        <taxon>Metamycoplasmataceae</taxon>
        <taxon>Mycoplasmopsis</taxon>
    </lineage>
</organism>
<dbReference type="PANTHER" id="PTHR43096">
    <property type="entry name" value="DNAJ HOMOLOG 1, MITOCHONDRIAL-RELATED"/>
    <property type="match status" value="1"/>
</dbReference>
<evidence type="ECO:0000259" key="13">
    <source>
        <dbReference type="PROSITE" id="PS50076"/>
    </source>
</evidence>
<dbReference type="Gene3D" id="1.10.287.110">
    <property type="entry name" value="DnaJ domain"/>
    <property type="match status" value="1"/>
</dbReference>
<evidence type="ECO:0000256" key="10">
    <source>
        <dbReference type="ARBA" id="ARBA00067609"/>
    </source>
</evidence>
<reference evidence="15 16" key="1">
    <citation type="submission" date="2019-01" db="EMBL/GenBank/DDBJ databases">
        <authorList>
            <consortium name="Pathogen Informatics"/>
        </authorList>
    </citation>
    <scope>NUCLEOTIDE SEQUENCE [LARGE SCALE GENOMIC DNA]</scope>
    <source>
        <strain evidence="15 16">NCTC10179</strain>
    </source>
</reference>
<dbReference type="Gene3D" id="2.10.230.10">
    <property type="entry name" value="Heat shock protein DnaJ, cysteine-rich domain"/>
    <property type="match status" value="1"/>
</dbReference>
<evidence type="ECO:0000256" key="7">
    <source>
        <dbReference type="ARBA" id="ARBA00023016"/>
    </source>
</evidence>
<dbReference type="InterPro" id="IPR012724">
    <property type="entry name" value="DnaJ"/>
</dbReference>
<dbReference type="Gene3D" id="2.60.260.20">
    <property type="entry name" value="Urease metallochaperone UreE, N-terminal domain"/>
    <property type="match status" value="2"/>
</dbReference>
<keyword evidence="1 11" id="KW-0963">Cytoplasm</keyword>
<dbReference type="InterPro" id="IPR001305">
    <property type="entry name" value="HSP_DnaJ_Cys-rich_dom"/>
</dbReference>
<proteinExistence type="inferred from homology"/>
<dbReference type="Pfam" id="PF01556">
    <property type="entry name" value="DnaJ_C"/>
    <property type="match status" value="1"/>
</dbReference>
<feature type="binding site" evidence="11">
    <location>
        <position position="148"/>
    </location>
    <ligand>
        <name>Zn(2+)</name>
        <dbReference type="ChEBI" id="CHEBI:29105"/>
        <label>1</label>
    </ligand>
</feature>
<sequence>MANKRDYYEVLGVSKNATEQEIKSAYRKLAMKYHPDKSKEPDADKKMQEINQAYEVLSDSKKRQNYDQFGHDAENANFAGGSGGFQGFGGFGDFSDIFGDIFGFGKSSRRNTNAPQKGQDKEMIYEISFIDSFNGITDSRKFPKYDLCLFCNGTGANKAKGSKTCSTCNGQGSQRRRVNTIFGAQMISEECHTCNGTGQIYVEKCEHCKGAKYIKTEKDIKINIPAGVTDGSILKCTGYGHPGINGGRSGDLFLHIKIKPHKYFERLGDDIILDFPVSFADILQEKVVEVPTPNSVQKIKLKKSYLESKTIKISGEGFRRNGKTGDMKLNLKIIIPDYSSKERKELIKVLEQIEDTTNKDFVTRVKK</sequence>
<accession>A0A449B748</accession>
<feature type="binding site" evidence="11">
    <location>
        <position position="194"/>
    </location>
    <ligand>
        <name>Zn(2+)</name>
        <dbReference type="ChEBI" id="CHEBI:29105"/>
        <label>2</label>
    </ligand>
</feature>
<dbReference type="SMART" id="SM00271">
    <property type="entry name" value="DnaJ"/>
    <property type="match status" value="1"/>
</dbReference>
<feature type="zinc finger region" description="CR-type" evidence="12">
    <location>
        <begin position="135"/>
        <end position="217"/>
    </location>
</feature>
<keyword evidence="16" id="KW-1185">Reference proteome</keyword>
<comment type="cofactor">
    <cofactor evidence="11">
        <name>Zn(2+)</name>
        <dbReference type="ChEBI" id="CHEBI:29105"/>
    </cofactor>
    <text evidence="11">Binds 2 Zn(2+) ions per monomer.</text>
</comment>
<dbReference type="SUPFAM" id="SSF46565">
    <property type="entry name" value="Chaperone J-domain"/>
    <property type="match status" value="1"/>
</dbReference>
<dbReference type="CDD" id="cd06257">
    <property type="entry name" value="DnaJ"/>
    <property type="match status" value="1"/>
</dbReference>
<dbReference type="PANTHER" id="PTHR43096:SF52">
    <property type="entry name" value="DNAJ HOMOLOG 1, MITOCHONDRIAL-RELATED"/>
    <property type="match status" value="1"/>
</dbReference>
<evidence type="ECO:0000313" key="15">
    <source>
        <dbReference type="EMBL" id="VEU76399.1"/>
    </source>
</evidence>
<comment type="similarity">
    <text evidence="9 11">Belongs to the DnaJ family.</text>
</comment>
<dbReference type="GO" id="GO:0042026">
    <property type="term" value="P:protein refolding"/>
    <property type="evidence" value="ECO:0007669"/>
    <property type="project" value="TreeGrafter"/>
</dbReference>